<proteinExistence type="predicted"/>
<name>A0A6A5XPB4_9PLEO</name>
<dbReference type="Proteomes" id="UP000799778">
    <property type="component" value="Unassembled WGS sequence"/>
</dbReference>
<keyword evidence="3" id="KW-1185">Reference proteome</keyword>
<dbReference type="GeneID" id="54283380"/>
<feature type="region of interest" description="Disordered" evidence="1">
    <location>
        <begin position="118"/>
        <end position="157"/>
    </location>
</feature>
<dbReference type="EMBL" id="ML978070">
    <property type="protein sequence ID" value="KAF2014570.1"/>
    <property type="molecule type" value="Genomic_DNA"/>
</dbReference>
<evidence type="ECO:0000313" key="3">
    <source>
        <dbReference type="Proteomes" id="UP000799778"/>
    </source>
</evidence>
<protein>
    <submittedName>
        <fullName evidence="2">Uncharacterized protein</fullName>
    </submittedName>
</protein>
<feature type="region of interest" description="Disordered" evidence="1">
    <location>
        <begin position="57"/>
        <end position="81"/>
    </location>
</feature>
<dbReference type="AlphaFoldDB" id="A0A6A5XPB4"/>
<evidence type="ECO:0000313" key="2">
    <source>
        <dbReference type="EMBL" id="KAF2014570.1"/>
    </source>
</evidence>
<evidence type="ECO:0000256" key="1">
    <source>
        <dbReference type="SAM" id="MobiDB-lite"/>
    </source>
</evidence>
<feature type="compositionally biased region" description="Low complexity" evidence="1">
    <location>
        <begin position="118"/>
        <end position="127"/>
    </location>
</feature>
<dbReference type="RefSeq" id="XP_033382909.1">
    <property type="nucleotide sequence ID" value="XM_033525983.1"/>
</dbReference>
<accession>A0A6A5XPB4</accession>
<reference evidence="2" key="1">
    <citation type="journal article" date="2020" name="Stud. Mycol.">
        <title>101 Dothideomycetes genomes: a test case for predicting lifestyles and emergence of pathogens.</title>
        <authorList>
            <person name="Haridas S."/>
            <person name="Albert R."/>
            <person name="Binder M."/>
            <person name="Bloem J."/>
            <person name="Labutti K."/>
            <person name="Salamov A."/>
            <person name="Andreopoulos B."/>
            <person name="Baker S."/>
            <person name="Barry K."/>
            <person name="Bills G."/>
            <person name="Bluhm B."/>
            <person name="Cannon C."/>
            <person name="Castanera R."/>
            <person name="Culley D."/>
            <person name="Daum C."/>
            <person name="Ezra D."/>
            <person name="Gonzalez J."/>
            <person name="Henrissat B."/>
            <person name="Kuo A."/>
            <person name="Liang C."/>
            <person name="Lipzen A."/>
            <person name="Lutzoni F."/>
            <person name="Magnuson J."/>
            <person name="Mondo S."/>
            <person name="Nolan M."/>
            <person name="Ohm R."/>
            <person name="Pangilinan J."/>
            <person name="Park H.-J."/>
            <person name="Ramirez L."/>
            <person name="Alfaro M."/>
            <person name="Sun H."/>
            <person name="Tritt A."/>
            <person name="Yoshinaga Y."/>
            <person name="Zwiers L.-H."/>
            <person name="Turgeon B."/>
            <person name="Goodwin S."/>
            <person name="Spatafora J."/>
            <person name="Crous P."/>
            <person name="Grigoriev I."/>
        </authorList>
    </citation>
    <scope>NUCLEOTIDE SEQUENCE</scope>
    <source>
        <strain evidence="2">CBS 175.79</strain>
    </source>
</reference>
<organism evidence="2 3">
    <name type="scientific">Aaosphaeria arxii CBS 175.79</name>
    <dbReference type="NCBI Taxonomy" id="1450172"/>
    <lineage>
        <taxon>Eukaryota</taxon>
        <taxon>Fungi</taxon>
        <taxon>Dikarya</taxon>
        <taxon>Ascomycota</taxon>
        <taxon>Pezizomycotina</taxon>
        <taxon>Dothideomycetes</taxon>
        <taxon>Pleosporomycetidae</taxon>
        <taxon>Pleosporales</taxon>
        <taxon>Pleosporales incertae sedis</taxon>
        <taxon>Aaosphaeria</taxon>
    </lineage>
</organism>
<sequence length="463" mass="50890">MTLKSEFNMSLDSIIDPVPKPSPDMSLDSILNPVPYSVQAPCLKLNLLLTPAPNLPPSSAVSLPSPSPSRSSSTLGVPSGSAPNIPPIAALRLPSPSKSAVNLQPIATLDLPSPFSSVLSQPSSSALGQPSNSALGQPSSSALGQPSSSALGQPSSSALGLQPVSRFNIPSNSVLDQRPNSIQPYRDMTRIDESRSEAGCGTHSHHFRGEPCCTWGPRTLFLCGQASKKPLTKLFIDHDFLSDEDVASLARAKLRGTYDIVLKLDESRSLKIVLCFSTFLESISTPQENAYDLISILSFPHFYISKKTKLPNQDTSLMRRCRKLKIVQLAFDFDSLTQRESTNRRIRKPRERDAFISHYGFSNILDCQNLKLISFHVIRPKKAQLHFYKHMEVEHKTLLEAAAWIGQKFENNGRHIQILISFRGHDEQMQGSEKQIWPVPCPTESAGSVLPRSIEPQLTSSEC</sequence>
<gene>
    <name evidence="2" type="ORF">BU24DRAFT_410306</name>
</gene>
<feature type="compositionally biased region" description="Low complexity" evidence="1">
    <location>
        <begin position="136"/>
        <end position="157"/>
    </location>
</feature>